<keyword evidence="5 6" id="KW-0472">Membrane</keyword>
<dbReference type="PROSITE" id="PS50850">
    <property type="entry name" value="MFS"/>
    <property type="match status" value="1"/>
</dbReference>
<proteinExistence type="predicted"/>
<feature type="transmembrane region" description="Helical" evidence="6">
    <location>
        <begin position="265"/>
        <end position="287"/>
    </location>
</feature>
<evidence type="ECO:0000256" key="3">
    <source>
        <dbReference type="ARBA" id="ARBA00022692"/>
    </source>
</evidence>
<feature type="transmembrane region" description="Helical" evidence="6">
    <location>
        <begin position="51"/>
        <end position="74"/>
    </location>
</feature>
<comment type="subcellular location">
    <subcellularLocation>
        <location evidence="1">Cell membrane</location>
        <topology evidence="1">Multi-pass membrane protein</topology>
    </subcellularLocation>
</comment>
<dbReference type="PANTHER" id="PTHR23523:SF2">
    <property type="entry name" value="2-NITROIMIDAZOLE TRANSPORTER"/>
    <property type="match status" value="1"/>
</dbReference>
<evidence type="ECO:0000256" key="2">
    <source>
        <dbReference type="ARBA" id="ARBA00022448"/>
    </source>
</evidence>
<keyword evidence="2" id="KW-0813">Transport</keyword>
<sequence length="427" mass="44230">MNAKNRSKNPRPALASTALLVAGIFLIAANLRAPITAVGPLVGAIRESTGISGSAAGLLTTITLIAFGLVSPIAPRIARRIGIEATLFVGTAVILLGVVLRSLPYVAALFAGTALIGMAIALGNVLLPTLIKRDFPHKLGMMTGIYSVSMNLWAGIASGLSIPLAEAAGLGWRGSLGFWAALSAVAAVVWLPQLLRTADETSASTSASASAPKPAAGRRASGLRRSSLAWQVSFYMGLQSFLFYANVSWLPEILHDRGLSYETAGWFLSLMQIVSVPASFATPILAARLRSQRPIVAVLCAILFVSYAGLLFAGGTAALAAVWIVLLGISMGSAFSLSVLFFSLRTTGVRQSAELSGMAQSIGYLIACIGPALIGYLHDSTHGWTWPLIVMTAIVVGKLVAGLGAGSARTIADEPAKPPLAAAGARR</sequence>
<keyword evidence="3 6" id="KW-0812">Transmembrane</keyword>
<dbReference type="CDD" id="cd17339">
    <property type="entry name" value="MFS_NIMT_CynX_like"/>
    <property type="match status" value="1"/>
</dbReference>
<evidence type="ECO:0000256" key="1">
    <source>
        <dbReference type="ARBA" id="ARBA00004651"/>
    </source>
</evidence>
<feature type="transmembrane region" description="Helical" evidence="6">
    <location>
        <begin position="362"/>
        <end position="378"/>
    </location>
</feature>
<feature type="transmembrane region" description="Helical" evidence="6">
    <location>
        <begin position="81"/>
        <end position="100"/>
    </location>
</feature>
<feature type="transmembrane region" description="Helical" evidence="6">
    <location>
        <begin position="228"/>
        <end position="245"/>
    </location>
</feature>
<dbReference type="AlphaFoldDB" id="A0A841TSW1"/>
<gene>
    <name evidence="8" type="ORF">H7B90_09015</name>
</gene>
<dbReference type="InterPro" id="IPR020846">
    <property type="entry name" value="MFS_dom"/>
</dbReference>
<evidence type="ECO:0000256" key="6">
    <source>
        <dbReference type="SAM" id="Phobius"/>
    </source>
</evidence>
<evidence type="ECO:0000313" key="8">
    <source>
        <dbReference type="EMBL" id="MBB6691537.1"/>
    </source>
</evidence>
<comment type="caution">
    <text evidence="8">The sequence shown here is derived from an EMBL/GenBank/DDBJ whole genome shotgun (WGS) entry which is preliminary data.</text>
</comment>
<feature type="transmembrane region" description="Helical" evidence="6">
    <location>
        <begin position="294"/>
        <end position="314"/>
    </location>
</feature>
<reference evidence="8 9" key="1">
    <citation type="submission" date="2020-08" db="EMBL/GenBank/DDBJ databases">
        <title>Cohnella phylogeny.</title>
        <authorList>
            <person name="Dunlap C."/>
        </authorList>
    </citation>
    <scope>NUCLEOTIDE SEQUENCE [LARGE SCALE GENOMIC DNA]</scope>
    <source>
        <strain evidence="8 9">DSM 25239</strain>
    </source>
</reference>
<dbReference type="Pfam" id="PF07690">
    <property type="entry name" value="MFS_1"/>
    <property type="match status" value="1"/>
</dbReference>
<evidence type="ECO:0000256" key="5">
    <source>
        <dbReference type="ARBA" id="ARBA00023136"/>
    </source>
</evidence>
<evidence type="ECO:0000259" key="7">
    <source>
        <dbReference type="PROSITE" id="PS50850"/>
    </source>
</evidence>
<dbReference type="EMBL" id="JACJVR010000031">
    <property type="protein sequence ID" value="MBB6691537.1"/>
    <property type="molecule type" value="Genomic_DNA"/>
</dbReference>
<feature type="transmembrane region" description="Helical" evidence="6">
    <location>
        <begin position="139"/>
        <end position="164"/>
    </location>
</feature>
<dbReference type="RefSeq" id="WP_185135530.1">
    <property type="nucleotide sequence ID" value="NZ_JACJVR010000031.1"/>
</dbReference>
<dbReference type="InterPro" id="IPR011701">
    <property type="entry name" value="MFS"/>
</dbReference>
<dbReference type="InterPro" id="IPR052524">
    <property type="entry name" value="MFS_Cyanate_Porter"/>
</dbReference>
<protein>
    <submittedName>
        <fullName evidence="8">MFS transporter</fullName>
    </submittedName>
</protein>
<dbReference type="GO" id="GO:0005886">
    <property type="term" value="C:plasma membrane"/>
    <property type="evidence" value="ECO:0007669"/>
    <property type="project" value="UniProtKB-SubCell"/>
</dbReference>
<dbReference type="Proteomes" id="UP000553776">
    <property type="component" value="Unassembled WGS sequence"/>
</dbReference>
<dbReference type="SUPFAM" id="SSF103473">
    <property type="entry name" value="MFS general substrate transporter"/>
    <property type="match status" value="1"/>
</dbReference>
<feature type="transmembrane region" description="Helical" evidence="6">
    <location>
        <begin position="12"/>
        <end position="31"/>
    </location>
</feature>
<keyword evidence="9" id="KW-1185">Reference proteome</keyword>
<evidence type="ECO:0000256" key="4">
    <source>
        <dbReference type="ARBA" id="ARBA00022989"/>
    </source>
</evidence>
<organism evidence="8 9">
    <name type="scientific">Cohnella xylanilytica</name>
    <dbReference type="NCBI Taxonomy" id="557555"/>
    <lineage>
        <taxon>Bacteria</taxon>
        <taxon>Bacillati</taxon>
        <taxon>Bacillota</taxon>
        <taxon>Bacilli</taxon>
        <taxon>Bacillales</taxon>
        <taxon>Paenibacillaceae</taxon>
        <taxon>Cohnella</taxon>
    </lineage>
</organism>
<feature type="transmembrane region" description="Helical" evidence="6">
    <location>
        <begin position="320"/>
        <end position="342"/>
    </location>
</feature>
<feature type="transmembrane region" description="Helical" evidence="6">
    <location>
        <begin position="176"/>
        <end position="195"/>
    </location>
</feature>
<dbReference type="InterPro" id="IPR036259">
    <property type="entry name" value="MFS_trans_sf"/>
</dbReference>
<feature type="transmembrane region" description="Helical" evidence="6">
    <location>
        <begin position="106"/>
        <end position="127"/>
    </location>
</feature>
<keyword evidence="4 6" id="KW-1133">Transmembrane helix</keyword>
<feature type="transmembrane region" description="Helical" evidence="6">
    <location>
        <begin position="384"/>
        <end position="401"/>
    </location>
</feature>
<evidence type="ECO:0000313" key="9">
    <source>
        <dbReference type="Proteomes" id="UP000553776"/>
    </source>
</evidence>
<dbReference type="Gene3D" id="1.20.1250.20">
    <property type="entry name" value="MFS general substrate transporter like domains"/>
    <property type="match status" value="2"/>
</dbReference>
<dbReference type="PANTHER" id="PTHR23523">
    <property type="match status" value="1"/>
</dbReference>
<feature type="domain" description="Major facilitator superfamily (MFS) profile" evidence="7">
    <location>
        <begin position="16"/>
        <end position="409"/>
    </location>
</feature>
<accession>A0A841TSW1</accession>
<dbReference type="GO" id="GO:0022857">
    <property type="term" value="F:transmembrane transporter activity"/>
    <property type="evidence" value="ECO:0007669"/>
    <property type="project" value="InterPro"/>
</dbReference>
<name>A0A841TSW1_9BACL</name>